<protein>
    <submittedName>
        <fullName evidence="2">Conserved putative membrane protein</fullName>
    </submittedName>
</protein>
<dbReference type="AlphaFoldDB" id="A0A0H5DPX7"/>
<proteinExistence type="predicted"/>
<dbReference type="OrthoDB" id="21627at2"/>
<feature type="transmembrane region" description="Helical" evidence="1">
    <location>
        <begin position="7"/>
        <end position="26"/>
    </location>
</feature>
<gene>
    <name evidence="2" type="ORF">ELAC_0716</name>
</gene>
<keyword evidence="1" id="KW-0472">Membrane</keyword>
<dbReference type="EMBL" id="CWGJ01000011">
    <property type="protein sequence ID" value="CRX38068.1"/>
    <property type="molecule type" value="Genomic_DNA"/>
</dbReference>
<dbReference type="Proteomes" id="UP000220251">
    <property type="component" value="Unassembled WGS sequence"/>
</dbReference>
<name>A0A0H5DPX7_9BACT</name>
<accession>A0A0H5DPX7</accession>
<evidence type="ECO:0000313" key="3">
    <source>
        <dbReference type="Proteomes" id="UP000220251"/>
    </source>
</evidence>
<evidence type="ECO:0000313" key="2">
    <source>
        <dbReference type="EMBL" id="CRX38068.1"/>
    </source>
</evidence>
<keyword evidence="1" id="KW-0812">Transmembrane</keyword>
<evidence type="ECO:0000256" key="1">
    <source>
        <dbReference type="SAM" id="Phobius"/>
    </source>
</evidence>
<sequence length="180" mass="20787">MQTIFSSILTFINGLFFLLCGLITLITAWSPRVRDSLFEFAAKYDLLLSIFGLLLILIGALILAYSLLFAKRRYYYIRSGPQEILVSEDIAREYVTKYFHKLFGVEDLPCDLKISRNKIHITANLPYIPEDEQYELTQKIDAELRDLLSYKLGYKTQYFLSISFEGVPKRQTAQDTKASS</sequence>
<reference evidence="3" key="1">
    <citation type="submission" date="2015-06" db="EMBL/GenBank/DDBJ databases">
        <authorList>
            <person name="Bertelli C."/>
        </authorList>
    </citation>
    <scope>NUCLEOTIDE SEQUENCE [LARGE SCALE GENOMIC DNA]</scope>
    <source>
        <strain evidence="3">CRIB-30</strain>
    </source>
</reference>
<organism evidence="2 3">
    <name type="scientific">Estrella lausannensis</name>
    <dbReference type="NCBI Taxonomy" id="483423"/>
    <lineage>
        <taxon>Bacteria</taxon>
        <taxon>Pseudomonadati</taxon>
        <taxon>Chlamydiota</taxon>
        <taxon>Chlamydiia</taxon>
        <taxon>Parachlamydiales</taxon>
        <taxon>Candidatus Criblamydiaceae</taxon>
        <taxon>Estrella</taxon>
    </lineage>
</organism>
<keyword evidence="1" id="KW-1133">Transmembrane helix</keyword>
<keyword evidence="3" id="KW-1185">Reference proteome</keyword>
<dbReference type="RefSeq" id="WP_098037922.1">
    <property type="nucleotide sequence ID" value="NZ_CWGJ01000011.1"/>
</dbReference>
<feature type="transmembrane region" description="Helical" evidence="1">
    <location>
        <begin position="46"/>
        <end position="68"/>
    </location>
</feature>